<reference evidence="11 12" key="1">
    <citation type="journal article" date="2010" name="Nature">
        <title>The Ectocarpus genome and the independent evolution of multicellularity in brown algae.</title>
        <authorList>
            <person name="Cock J.M."/>
            <person name="Sterck L."/>
            <person name="Rouze P."/>
            <person name="Scornet D."/>
            <person name="Allen A.E."/>
            <person name="Amoutzias G."/>
            <person name="Anthouard V."/>
            <person name="Artiguenave F."/>
            <person name="Aury J.M."/>
            <person name="Badger J.H."/>
            <person name="Beszteri B."/>
            <person name="Billiau K."/>
            <person name="Bonnet E."/>
            <person name="Bothwell J.H."/>
            <person name="Bowler C."/>
            <person name="Boyen C."/>
            <person name="Brownlee C."/>
            <person name="Carrano C.J."/>
            <person name="Charrier B."/>
            <person name="Cho G.Y."/>
            <person name="Coelho S.M."/>
            <person name="Collen J."/>
            <person name="Corre E."/>
            <person name="Da Silva C."/>
            <person name="Delage L."/>
            <person name="Delaroque N."/>
            <person name="Dittami S.M."/>
            <person name="Doulbeau S."/>
            <person name="Elias M."/>
            <person name="Farnham G."/>
            <person name="Gachon C.M."/>
            <person name="Gschloessl B."/>
            <person name="Heesch S."/>
            <person name="Jabbari K."/>
            <person name="Jubin C."/>
            <person name="Kawai H."/>
            <person name="Kimura K."/>
            <person name="Kloareg B."/>
            <person name="Kupper F.C."/>
            <person name="Lang D."/>
            <person name="Le Bail A."/>
            <person name="Leblanc C."/>
            <person name="Lerouge P."/>
            <person name="Lohr M."/>
            <person name="Lopez P.J."/>
            <person name="Martens C."/>
            <person name="Maumus F."/>
            <person name="Michel G."/>
            <person name="Miranda-Saavedra D."/>
            <person name="Morales J."/>
            <person name="Moreau H."/>
            <person name="Motomura T."/>
            <person name="Nagasato C."/>
            <person name="Napoli C.A."/>
            <person name="Nelson D.R."/>
            <person name="Nyvall-Collen P."/>
            <person name="Peters A.F."/>
            <person name="Pommier C."/>
            <person name="Potin P."/>
            <person name="Poulain J."/>
            <person name="Quesneville H."/>
            <person name="Read B."/>
            <person name="Rensing S.A."/>
            <person name="Ritter A."/>
            <person name="Rousvoal S."/>
            <person name="Samanta M."/>
            <person name="Samson G."/>
            <person name="Schroeder D.C."/>
            <person name="Segurens B."/>
            <person name="Strittmatter M."/>
            <person name="Tonon T."/>
            <person name="Tregear J.W."/>
            <person name="Valentin K."/>
            <person name="von Dassow P."/>
            <person name="Yamagishi T."/>
            <person name="Van de Peer Y."/>
            <person name="Wincker P."/>
        </authorList>
    </citation>
    <scope>NUCLEOTIDE SEQUENCE [LARGE SCALE GENOMIC DNA]</scope>
    <source>
        <strain evidence="12">Ec32 / CCAP1310/4</strain>
    </source>
</reference>
<evidence type="ECO:0000256" key="2">
    <source>
        <dbReference type="ARBA" id="ARBA00007299"/>
    </source>
</evidence>
<evidence type="ECO:0000313" key="11">
    <source>
        <dbReference type="EMBL" id="CBN75382.1"/>
    </source>
</evidence>
<dbReference type="OMA" id="PFLDIEH"/>
<feature type="domain" description="DNA polymerase alpha subunit B OB" evidence="10">
    <location>
        <begin position="248"/>
        <end position="343"/>
    </location>
</feature>
<dbReference type="Pfam" id="PF04042">
    <property type="entry name" value="DNA_pol_E_B"/>
    <property type="match status" value="1"/>
</dbReference>
<keyword evidence="4 6" id="KW-0235">DNA replication</keyword>
<evidence type="ECO:0000256" key="5">
    <source>
        <dbReference type="ARBA" id="ARBA00023242"/>
    </source>
</evidence>
<evidence type="ECO:0000256" key="6">
    <source>
        <dbReference type="PIRNR" id="PIRNR018300"/>
    </source>
</evidence>
<dbReference type="Gene3D" id="3.60.21.60">
    <property type="match status" value="2"/>
</dbReference>
<name>D8LTZ2_ECTSI</name>
<dbReference type="InterPro" id="IPR013627">
    <property type="entry name" value="Pol_alpha_B_N"/>
</dbReference>
<dbReference type="InParanoid" id="D8LTZ2"/>
<organism evidence="11 12">
    <name type="scientific">Ectocarpus siliculosus</name>
    <name type="common">Brown alga</name>
    <name type="synonym">Conferva siliculosa</name>
    <dbReference type="NCBI Taxonomy" id="2880"/>
    <lineage>
        <taxon>Eukaryota</taxon>
        <taxon>Sar</taxon>
        <taxon>Stramenopiles</taxon>
        <taxon>Ochrophyta</taxon>
        <taxon>PX clade</taxon>
        <taxon>Phaeophyceae</taxon>
        <taxon>Ectocarpales</taxon>
        <taxon>Ectocarpaceae</taxon>
        <taxon>Ectocarpus</taxon>
    </lineage>
</organism>
<feature type="region of interest" description="Disordered" evidence="7">
    <location>
        <begin position="1"/>
        <end position="23"/>
    </location>
</feature>
<comment type="similarity">
    <text evidence="2 6">Belongs to the DNA polymerase alpha subunit B family.</text>
</comment>
<evidence type="ECO:0000256" key="3">
    <source>
        <dbReference type="ARBA" id="ARBA00018596"/>
    </source>
</evidence>
<evidence type="ECO:0000256" key="1">
    <source>
        <dbReference type="ARBA" id="ARBA00004123"/>
    </source>
</evidence>
<dbReference type="EMBL" id="FN649751">
    <property type="protein sequence ID" value="CBN75382.1"/>
    <property type="molecule type" value="Genomic_DNA"/>
</dbReference>
<evidence type="ECO:0000313" key="12">
    <source>
        <dbReference type="Proteomes" id="UP000002630"/>
    </source>
</evidence>
<dbReference type="Gene3D" id="1.10.8.530">
    <property type="entry name" value="DNA polymerase alpha-primase, subunit B, N-terminal domain"/>
    <property type="match status" value="1"/>
</dbReference>
<feature type="domain" description="DNA polymerase alpha/delta/epsilon subunit B" evidence="8">
    <location>
        <begin position="375"/>
        <end position="630"/>
    </location>
</feature>
<dbReference type="AlphaFoldDB" id="D8LTZ2"/>
<dbReference type="InterPro" id="IPR007185">
    <property type="entry name" value="DNA_pol_a/d/e_bsu"/>
</dbReference>
<proteinExistence type="inferred from homology"/>
<comment type="function">
    <text evidence="6">Accessory subunit of the DNA polymerase alpha complex (also known as the alpha DNA polymerase-primase complex) which plays an essential role in the initiation of DNA synthesis.</text>
</comment>
<comment type="subcellular location">
    <subcellularLocation>
        <location evidence="1 6">Nucleus</location>
    </subcellularLocation>
</comment>
<feature type="compositionally biased region" description="Polar residues" evidence="7">
    <location>
        <begin position="119"/>
        <end position="131"/>
    </location>
</feature>
<dbReference type="EMBL" id="FN649138">
    <property type="protein sequence ID" value="CBN75382.1"/>
    <property type="molecule type" value="Genomic_DNA"/>
</dbReference>
<evidence type="ECO:0000259" key="8">
    <source>
        <dbReference type="Pfam" id="PF04042"/>
    </source>
</evidence>
<dbReference type="InterPro" id="IPR043034">
    <property type="entry name" value="DNA_pol_alpha_B_N_sf"/>
</dbReference>
<sequence>MAAVTESEVAGSFSKIGEDPSDKDFIGKCVSLCQRFSLSAGDLADHWESFAVNHDGSRLGMSSWAGFETEVAKSKAAASTPPAASTGTASTPSAASRSSSRPSSASIVTPRPAGRRVVNTVTSEDLASSGTKRPMLPFSSPNPKARSKLARQDGEGGDGASLSPTSVQSPPDLVRAVYSSRKNAGQKTASYNPALGLRGLSVAPSPRQAGTRCDVVVDGAVGAPARYRYMYTPLEERAAALEKGLVALQGQMERKFGLTEITPVGVPRQEQVVAVGRVCCESTEGKINRASILLEGSRRDSSGQRAHLDLRELQSFALFPGQVVAVQGVNGSGGRMVARGIIDGVPRPLPSSRPSDLLRAQHGAELGGGKALSIFAAAGPFTTSDSLVYEPLNDLLGAVRAARPDVVVLMGPFVDSEHPKVASGDATIECVDGGSESVDFETLFRLRLSEKLDKLFADDRDLPTQFVLVPSLRDVFHEFVYPQPPFHDRVEGGVELGVGAYPEERMFVLDVPKTGARTTSGGASAAAAARQKRVHLAPNPAWLRVNEVTIGVSSTDALFDLSGDEVSAGGKGTNRLARLAGHLLQQQSFYPLFPPPAGSAAQLDMRHAHRWGMPATPDVLLVPSRLAQFARQVQGCLCVNPGQLSKGTGGGTYAELAVHPMPQETLAKKQEELADKPDATVEHDVAKRTCVEIRRI</sequence>
<dbReference type="PANTHER" id="PTHR23061">
    <property type="entry name" value="DNA POLYMERASE 2 ALPHA 70 KDA SUBUNIT"/>
    <property type="match status" value="1"/>
</dbReference>
<feature type="domain" description="DNA polymerase alpha subunit B N-terminal" evidence="9">
    <location>
        <begin position="11"/>
        <end position="72"/>
    </location>
</feature>
<gene>
    <name evidence="11" type="ORF">Esi_0090_0069</name>
</gene>
<dbReference type="GO" id="GO:0005658">
    <property type="term" value="C:alpha DNA polymerase:primase complex"/>
    <property type="evidence" value="ECO:0007669"/>
    <property type="project" value="TreeGrafter"/>
</dbReference>
<dbReference type="STRING" id="2880.D8LTZ2"/>
<keyword evidence="5 6" id="KW-0539">Nucleus</keyword>
<keyword evidence="12" id="KW-1185">Reference proteome</keyword>
<feature type="compositionally biased region" description="Low complexity" evidence="7">
    <location>
        <begin position="76"/>
        <end position="106"/>
    </location>
</feature>
<dbReference type="Pfam" id="PF22062">
    <property type="entry name" value="OB_DPOA2"/>
    <property type="match status" value="1"/>
</dbReference>
<dbReference type="Proteomes" id="UP000002630">
    <property type="component" value="Linkage Group LG26"/>
</dbReference>
<dbReference type="InterPro" id="IPR054300">
    <property type="entry name" value="OB_DPOA2"/>
</dbReference>
<dbReference type="OrthoDB" id="336885at2759"/>
<dbReference type="GO" id="GO:0006270">
    <property type="term" value="P:DNA replication initiation"/>
    <property type="evidence" value="ECO:0007669"/>
    <property type="project" value="TreeGrafter"/>
</dbReference>
<dbReference type="PANTHER" id="PTHR23061:SF12">
    <property type="entry name" value="DNA POLYMERASE ALPHA SUBUNIT B"/>
    <property type="match status" value="1"/>
</dbReference>
<evidence type="ECO:0000256" key="4">
    <source>
        <dbReference type="ARBA" id="ARBA00022705"/>
    </source>
</evidence>
<dbReference type="Pfam" id="PF08418">
    <property type="entry name" value="Pol_alpha_B_N"/>
    <property type="match status" value="1"/>
</dbReference>
<dbReference type="GO" id="GO:0003677">
    <property type="term" value="F:DNA binding"/>
    <property type="evidence" value="ECO:0007669"/>
    <property type="project" value="InterPro"/>
</dbReference>
<dbReference type="PIRSF" id="PIRSF018300">
    <property type="entry name" value="DNA_pol_alph_2"/>
    <property type="match status" value="1"/>
</dbReference>
<dbReference type="eggNOG" id="KOG1625">
    <property type="taxonomic scope" value="Eukaryota"/>
</dbReference>
<evidence type="ECO:0000259" key="9">
    <source>
        <dbReference type="Pfam" id="PF08418"/>
    </source>
</evidence>
<evidence type="ECO:0000259" key="10">
    <source>
        <dbReference type="Pfam" id="PF22062"/>
    </source>
</evidence>
<feature type="region of interest" description="Disordered" evidence="7">
    <location>
        <begin position="76"/>
        <end position="171"/>
    </location>
</feature>
<protein>
    <recommendedName>
        <fullName evidence="3 6">DNA polymerase alpha subunit B</fullName>
    </recommendedName>
</protein>
<accession>D8LTZ2</accession>
<dbReference type="InterPro" id="IPR016722">
    <property type="entry name" value="DNA_pol_alpha_bsu"/>
</dbReference>
<evidence type="ECO:0000256" key="7">
    <source>
        <dbReference type="SAM" id="MobiDB-lite"/>
    </source>
</evidence>